<dbReference type="Pfam" id="PF13589">
    <property type="entry name" value="HATPase_c_3"/>
    <property type="match status" value="1"/>
</dbReference>
<dbReference type="GO" id="GO:0030983">
    <property type="term" value="F:mismatched DNA binding"/>
    <property type="evidence" value="ECO:0007669"/>
    <property type="project" value="InterPro"/>
</dbReference>
<dbReference type="GeneID" id="102303847"/>
<name>A0A3Q2X728_HAPBU</name>
<dbReference type="InterPro" id="IPR036890">
    <property type="entry name" value="HATPase_C_sf"/>
</dbReference>
<evidence type="ECO:0000256" key="1">
    <source>
        <dbReference type="ARBA" id="ARBA00006082"/>
    </source>
</evidence>
<reference evidence="2" key="1">
    <citation type="submission" date="2025-08" db="UniProtKB">
        <authorList>
            <consortium name="Ensembl"/>
        </authorList>
    </citation>
    <scope>IDENTIFICATION</scope>
</reference>
<dbReference type="RefSeq" id="XP_042078462.1">
    <property type="nucleotide sequence ID" value="XM_042222528.1"/>
</dbReference>
<sequence>MKQLPPDTVRLLSSSQVITSVVNVVKELIENSLDAGASSIDVKLENFGLDRVEVRDNGQGIKAVDTPVMAVRHFTSKICRHEDLEHLETYGFRGEALGSICAVAEVAVTTKTEEDEISTQYTMDLTGKIVSQKPSHLGQGTTVSVMKLFKNLPVRRQCFSSTKKCKEELKKVQDLLMAYAIIKPELRLMLVHNKVSNSSTQLKKRNKHYLYTTFKNKVLVHTGKAEHTPAIKVIKKKATKNANKNTMKKKD</sequence>
<evidence type="ECO:0000313" key="2">
    <source>
        <dbReference type="Ensembl" id="ENSHBUP00000034646.1"/>
    </source>
</evidence>
<dbReference type="NCBIfam" id="TIGR00585">
    <property type="entry name" value="mutl"/>
    <property type="match status" value="1"/>
</dbReference>
<dbReference type="CDD" id="cd16926">
    <property type="entry name" value="HATPase_MutL-MLH-PMS-like"/>
    <property type="match status" value="1"/>
</dbReference>
<proteinExistence type="inferred from homology"/>
<reference evidence="2" key="2">
    <citation type="submission" date="2025-09" db="UniProtKB">
        <authorList>
            <consortium name="Ensembl"/>
        </authorList>
    </citation>
    <scope>IDENTIFICATION</scope>
</reference>
<dbReference type="GO" id="GO:0016887">
    <property type="term" value="F:ATP hydrolysis activity"/>
    <property type="evidence" value="ECO:0007669"/>
    <property type="project" value="InterPro"/>
</dbReference>
<dbReference type="InterPro" id="IPR002099">
    <property type="entry name" value="MutL/Mlh/PMS"/>
</dbReference>
<dbReference type="STRING" id="8153.ENSHBUP00000034646"/>
<dbReference type="FunFam" id="3.30.565.10:FF:000017">
    <property type="entry name" value="PMS1 homolog 1, mismatch repair system component"/>
    <property type="match status" value="1"/>
</dbReference>
<dbReference type="OMA" id="AKHERAC"/>
<dbReference type="GO" id="GO:0005524">
    <property type="term" value="F:ATP binding"/>
    <property type="evidence" value="ECO:0007669"/>
    <property type="project" value="InterPro"/>
</dbReference>
<dbReference type="RefSeq" id="XP_005925814.2">
    <property type="nucleotide sequence ID" value="XM_005925752.3"/>
</dbReference>
<dbReference type="GO" id="GO:0140664">
    <property type="term" value="F:ATP-dependent DNA damage sensor activity"/>
    <property type="evidence" value="ECO:0007669"/>
    <property type="project" value="InterPro"/>
</dbReference>
<dbReference type="SUPFAM" id="SSF55874">
    <property type="entry name" value="ATPase domain of HSP90 chaperone/DNA topoisomerase II/histidine kinase"/>
    <property type="match status" value="1"/>
</dbReference>
<dbReference type="PANTHER" id="PTHR10073:SF54">
    <property type="entry name" value="PMS1 PROTEIN HOMOLOG 1"/>
    <property type="match status" value="1"/>
</dbReference>
<dbReference type="RefSeq" id="XP_042078463.1">
    <property type="nucleotide sequence ID" value="XM_042222529.1"/>
</dbReference>
<dbReference type="PROSITE" id="PS00058">
    <property type="entry name" value="DNA_MISMATCH_REPAIR_1"/>
    <property type="match status" value="1"/>
</dbReference>
<dbReference type="RefSeq" id="XP_042078461.1">
    <property type="nucleotide sequence ID" value="XM_042222527.1"/>
</dbReference>
<dbReference type="RefSeq" id="XP_042078460.1">
    <property type="nucleotide sequence ID" value="XM_042222526.1"/>
</dbReference>
<dbReference type="InterPro" id="IPR014762">
    <property type="entry name" value="DNA_mismatch_repair_CS"/>
</dbReference>
<organism evidence="2 3">
    <name type="scientific">Haplochromis burtoni</name>
    <name type="common">Burton's mouthbrooder</name>
    <name type="synonym">Chromis burtoni</name>
    <dbReference type="NCBI Taxonomy" id="8153"/>
    <lineage>
        <taxon>Eukaryota</taxon>
        <taxon>Metazoa</taxon>
        <taxon>Chordata</taxon>
        <taxon>Craniata</taxon>
        <taxon>Vertebrata</taxon>
        <taxon>Euteleostomi</taxon>
        <taxon>Actinopterygii</taxon>
        <taxon>Neopterygii</taxon>
        <taxon>Teleostei</taxon>
        <taxon>Neoteleostei</taxon>
        <taxon>Acanthomorphata</taxon>
        <taxon>Ovalentaria</taxon>
        <taxon>Cichlomorphae</taxon>
        <taxon>Cichliformes</taxon>
        <taxon>Cichlidae</taxon>
        <taxon>African cichlids</taxon>
        <taxon>Pseudocrenilabrinae</taxon>
        <taxon>Haplochromini</taxon>
        <taxon>Haplochromis</taxon>
    </lineage>
</organism>
<comment type="similarity">
    <text evidence="1">Belongs to the DNA mismatch repair MutL/HexB family.</text>
</comment>
<dbReference type="GeneTree" id="ENSGT00940000157085"/>
<dbReference type="InterPro" id="IPR038973">
    <property type="entry name" value="MutL/Mlh/Pms-like"/>
</dbReference>
<dbReference type="RefSeq" id="XP_042078459.1">
    <property type="nucleotide sequence ID" value="XM_042222525.1"/>
</dbReference>
<dbReference type="GO" id="GO:0032389">
    <property type="term" value="C:MutLalpha complex"/>
    <property type="evidence" value="ECO:0007669"/>
    <property type="project" value="TreeGrafter"/>
</dbReference>
<dbReference type="AlphaFoldDB" id="A0A3Q2X728"/>
<protein>
    <submittedName>
        <fullName evidence="2">PMS1 protein homolog 1-like</fullName>
    </submittedName>
</protein>
<dbReference type="Gene3D" id="3.30.565.10">
    <property type="entry name" value="Histidine kinase-like ATPase, C-terminal domain"/>
    <property type="match status" value="1"/>
</dbReference>
<dbReference type="GO" id="GO:0006298">
    <property type="term" value="P:mismatch repair"/>
    <property type="evidence" value="ECO:0007669"/>
    <property type="project" value="InterPro"/>
</dbReference>
<dbReference type="PANTHER" id="PTHR10073">
    <property type="entry name" value="DNA MISMATCH REPAIR PROTEIN MLH, PMS, MUTL"/>
    <property type="match status" value="1"/>
</dbReference>
<dbReference type="Ensembl" id="ENSHBUT00000035781.1">
    <property type="protein sequence ID" value="ENSHBUP00000034646.1"/>
    <property type="gene ID" value="ENSHBUG00000022353.1"/>
</dbReference>
<accession>A0A3Q2X728</accession>
<dbReference type="Proteomes" id="UP000264840">
    <property type="component" value="Unplaced"/>
</dbReference>
<keyword evidence="3" id="KW-1185">Reference proteome</keyword>
<evidence type="ECO:0000313" key="3">
    <source>
        <dbReference type="Proteomes" id="UP000264840"/>
    </source>
</evidence>